<feature type="transmembrane region" description="Helical" evidence="1">
    <location>
        <begin position="113"/>
        <end position="135"/>
    </location>
</feature>
<gene>
    <name evidence="2" type="ORF">RFM52_12605</name>
</gene>
<keyword evidence="1" id="KW-0812">Transmembrane</keyword>
<accession>A0ABU4YGI8</accession>
<evidence type="ECO:0000256" key="1">
    <source>
        <dbReference type="SAM" id="Phobius"/>
    </source>
</evidence>
<feature type="transmembrane region" description="Helical" evidence="1">
    <location>
        <begin position="21"/>
        <end position="44"/>
    </location>
</feature>
<name>A0ABU4YGI8_9HYPH</name>
<organism evidence="2 3">
    <name type="scientific">Mesorhizobium humile</name>
    <dbReference type="NCBI Taxonomy" id="3072313"/>
    <lineage>
        <taxon>Bacteria</taxon>
        <taxon>Pseudomonadati</taxon>
        <taxon>Pseudomonadota</taxon>
        <taxon>Alphaproteobacteria</taxon>
        <taxon>Hyphomicrobiales</taxon>
        <taxon>Phyllobacteriaceae</taxon>
        <taxon>Mesorhizobium</taxon>
    </lineage>
</organism>
<proteinExistence type="predicted"/>
<keyword evidence="3" id="KW-1185">Reference proteome</keyword>
<keyword evidence="1" id="KW-1133">Transmembrane helix</keyword>
<evidence type="ECO:0000313" key="2">
    <source>
        <dbReference type="EMBL" id="MDX8486040.1"/>
    </source>
</evidence>
<reference evidence="2 3" key="1">
    <citation type="submission" date="2023-08" db="EMBL/GenBank/DDBJ databases">
        <title>Implementing the SeqCode for naming new Mesorhizobium species isolated from Vachellia karroo root nodules.</title>
        <authorList>
            <person name="Van Lill M."/>
        </authorList>
    </citation>
    <scope>NUCLEOTIDE SEQUENCE [LARGE SCALE GENOMIC DNA]</scope>
    <source>
        <strain evidence="2 3">VK2B</strain>
    </source>
</reference>
<feature type="transmembrane region" description="Helical" evidence="1">
    <location>
        <begin position="64"/>
        <end position="88"/>
    </location>
</feature>
<keyword evidence="1" id="KW-0472">Membrane</keyword>
<sequence length="301" mass="30288">MQSPLPSAAVAAAPTESSSSAVSWASIIAGAFAASTLTVILMLIGSGLGLTMVSPWTGSSAAPTTFAVSAAVWLVVVQWLSSAVGGYLTGRLRTKWVNVHNDEVYFRDTAHGFLAWALATLLLAGVLGSALSAALGSGVQAAATVASGAAMGASSAAAASQRPSAESSMNYFVDMLFRPADPASATAAQNDTAVAQAGRILVAGAANGEVSPDDRAYLAKLVASRTGLSEPDAKKRVDTVLAGIDDAKNKAKAAADTARKAVATFSLVGALSMVLGAFIASAAAALGGRQRDEEEALFLNR</sequence>
<feature type="transmembrane region" description="Helical" evidence="1">
    <location>
        <begin position="262"/>
        <end position="286"/>
    </location>
</feature>
<dbReference type="EMBL" id="JAVIIV010000006">
    <property type="protein sequence ID" value="MDX8486040.1"/>
    <property type="molecule type" value="Genomic_DNA"/>
</dbReference>
<evidence type="ECO:0000313" key="3">
    <source>
        <dbReference type="Proteomes" id="UP001280156"/>
    </source>
</evidence>
<dbReference type="RefSeq" id="WP_320293626.1">
    <property type="nucleotide sequence ID" value="NZ_JAVIIU010000001.1"/>
</dbReference>
<comment type="caution">
    <text evidence="2">The sequence shown here is derived from an EMBL/GenBank/DDBJ whole genome shotgun (WGS) entry which is preliminary data.</text>
</comment>
<protein>
    <submittedName>
        <fullName evidence="2">Uncharacterized protein</fullName>
    </submittedName>
</protein>
<dbReference type="Proteomes" id="UP001280156">
    <property type="component" value="Unassembled WGS sequence"/>
</dbReference>